<keyword evidence="7 9" id="KW-0811">Translocation</keyword>
<feature type="transmembrane region" description="Helical" evidence="9">
    <location>
        <begin position="28"/>
        <end position="48"/>
    </location>
</feature>
<dbReference type="GO" id="GO:0009306">
    <property type="term" value="P:protein secretion"/>
    <property type="evidence" value="ECO:0007669"/>
    <property type="project" value="UniProtKB-UniRule"/>
</dbReference>
<evidence type="ECO:0000256" key="7">
    <source>
        <dbReference type="ARBA" id="ARBA00023010"/>
    </source>
</evidence>
<dbReference type="PANTHER" id="PTHR33910:SF1">
    <property type="entry name" value="PROTEIN TRANSLOCASE SUBUNIT SECE"/>
    <property type="match status" value="1"/>
</dbReference>
<dbReference type="InterPro" id="IPR001901">
    <property type="entry name" value="Translocase_SecE/Sec61-g"/>
</dbReference>
<dbReference type="Proteomes" id="UP000011704">
    <property type="component" value="Unassembled WGS sequence"/>
</dbReference>
<keyword evidence="11" id="KW-1185">Reference proteome</keyword>
<dbReference type="PRINTS" id="PR01650">
    <property type="entry name" value="SECETRNLCASE"/>
</dbReference>
<accession>M1ZAJ4</accession>
<dbReference type="RefSeq" id="WP_005007655.1">
    <property type="nucleotide sequence ID" value="NZ_HG422173.1"/>
</dbReference>
<dbReference type="PANTHER" id="PTHR33910">
    <property type="entry name" value="PROTEIN TRANSLOCASE SUBUNIT SECE"/>
    <property type="match status" value="1"/>
</dbReference>
<dbReference type="InterPro" id="IPR005807">
    <property type="entry name" value="SecE_bac"/>
</dbReference>
<name>M1ZAJ4_NITG3</name>
<dbReference type="GO" id="GO:0006605">
    <property type="term" value="P:protein targeting"/>
    <property type="evidence" value="ECO:0007669"/>
    <property type="project" value="UniProtKB-UniRule"/>
</dbReference>
<dbReference type="STRING" id="1266370.NITGR_280011"/>
<sequence>MLAKSKEFLSGVKAEVKKVTWPSRKESVGGTMVVLVVVAFIGLFLWIVDTILSKIVEGMLSG</sequence>
<evidence type="ECO:0000256" key="8">
    <source>
        <dbReference type="ARBA" id="ARBA00023136"/>
    </source>
</evidence>
<comment type="subcellular location">
    <subcellularLocation>
        <location evidence="9">Cell membrane</location>
        <topology evidence="9">Single-pass membrane protein</topology>
    </subcellularLocation>
    <subcellularLocation>
        <location evidence="1">Membrane</location>
    </subcellularLocation>
</comment>
<evidence type="ECO:0000256" key="6">
    <source>
        <dbReference type="ARBA" id="ARBA00022989"/>
    </source>
</evidence>
<evidence type="ECO:0000256" key="9">
    <source>
        <dbReference type="HAMAP-Rule" id="MF_00422"/>
    </source>
</evidence>
<reference evidence="10 11" key="1">
    <citation type="journal article" date="2013" name="Front. Microbiol.">
        <title>The genome of Nitrospina gracilis illuminates the metabolism and evolution of the major marine nitrite oxidizer.</title>
        <authorList>
            <person name="Luecker S."/>
            <person name="Nowka B."/>
            <person name="Rattei T."/>
            <person name="Spieck E."/>
            <person name="and Daims H."/>
        </authorList>
    </citation>
    <scope>NUCLEOTIDE SEQUENCE [LARGE SCALE GENOMIC DNA]</scope>
    <source>
        <strain evidence="10 11">3/211</strain>
    </source>
</reference>
<organism evidence="10 11">
    <name type="scientific">Nitrospina gracilis (strain 3/211)</name>
    <dbReference type="NCBI Taxonomy" id="1266370"/>
    <lineage>
        <taxon>Bacteria</taxon>
        <taxon>Pseudomonadati</taxon>
        <taxon>Nitrospinota/Tectimicrobiota group</taxon>
        <taxon>Nitrospinota</taxon>
        <taxon>Nitrospinia</taxon>
        <taxon>Nitrospinales</taxon>
        <taxon>Nitrospinaceae</taxon>
        <taxon>Nitrospina</taxon>
    </lineage>
</organism>
<dbReference type="GO" id="GO:0065002">
    <property type="term" value="P:intracellular protein transmembrane transport"/>
    <property type="evidence" value="ECO:0007669"/>
    <property type="project" value="UniProtKB-UniRule"/>
</dbReference>
<comment type="caution">
    <text evidence="10">The sequence shown here is derived from an EMBL/GenBank/DDBJ whole genome shotgun (WGS) entry which is preliminary data.</text>
</comment>
<dbReference type="Gene3D" id="1.20.5.1030">
    <property type="entry name" value="Preprotein translocase secy subunit"/>
    <property type="match status" value="1"/>
</dbReference>
<keyword evidence="4 9" id="KW-0812">Transmembrane</keyword>
<evidence type="ECO:0000256" key="3">
    <source>
        <dbReference type="ARBA" id="ARBA00022475"/>
    </source>
</evidence>
<evidence type="ECO:0000256" key="5">
    <source>
        <dbReference type="ARBA" id="ARBA00022927"/>
    </source>
</evidence>
<evidence type="ECO:0000256" key="2">
    <source>
        <dbReference type="ARBA" id="ARBA00022448"/>
    </source>
</evidence>
<gene>
    <name evidence="9 10" type="primary">secE</name>
    <name evidence="10" type="ORF">NITGR_280011</name>
</gene>
<comment type="similarity">
    <text evidence="9">Belongs to the SecE/SEC61-gamma family.</text>
</comment>
<comment type="subunit">
    <text evidence="9">Component of the Sec protein translocase complex. Heterotrimer consisting of SecY, SecE and SecG subunits. The heterotrimers can form oligomers, although 1 heterotrimer is thought to be able to translocate proteins. Interacts with the ribosome. Interacts with SecDF, and other proteins may be involved. Interacts with SecA.</text>
</comment>
<dbReference type="GO" id="GO:0008320">
    <property type="term" value="F:protein transmembrane transporter activity"/>
    <property type="evidence" value="ECO:0007669"/>
    <property type="project" value="UniProtKB-UniRule"/>
</dbReference>
<dbReference type="OrthoDB" id="9806365at2"/>
<comment type="function">
    <text evidence="9">Essential subunit of the Sec protein translocation channel SecYEG. Clamps together the 2 halves of SecY. May contact the channel plug during translocation.</text>
</comment>
<evidence type="ECO:0000256" key="1">
    <source>
        <dbReference type="ARBA" id="ARBA00004370"/>
    </source>
</evidence>
<protein>
    <recommendedName>
        <fullName evidence="9">Protein translocase subunit SecE</fullName>
    </recommendedName>
</protein>
<evidence type="ECO:0000256" key="4">
    <source>
        <dbReference type="ARBA" id="ARBA00022692"/>
    </source>
</evidence>
<dbReference type="NCBIfam" id="TIGR00964">
    <property type="entry name" value="secE_bact"/>
    <property type="match status" value="1"/>
</dbReference>
<dbReference type="AlphaFoldDB" id="M1ZAJ4"/>
<dbReference type="InParanoid" id="M1ZAJ4"/>
<dbReference type="HAMAP" id="MF_00422">
    <property type="entry name" value="SecE"/>
    <property type="match status" value="1"/>
</dbReference>
<dbReference type="HOGENOM" id="CLU_113663_5_1_0"/>
<keyword evidence="3 9" id="KW-1003">Cell membrane</keyword>
<dbReference type="InterPro" id="IPR038379">
    <property type="entry name" value="SecE_sf"/>
</dbReference>
<proteinExistence type="inferred from homology"/>
<dbReference type="Pfam" id="PF00584">
    <property type="entry name" value="SecE"/>
    <property type="match status" value="1"/>
</dbReference>
<keyword evidence="5 9" id="KW-0653">Protein transport</keyword>
<keyword evidence="2 9" id="KW-0813">Transport</keyword>
<keyword evidence="6 9" id="KW-1133">Transmembrane helix</keyword>
<keyword evidence="8 9" id="KW-0472">Membrane</keyword>
<dbReference type="PROSITE" id="PS01067">
    <property type="entry name" value="SECE_SEC61G"/>
    <property type="match status" value="1"/>
</dbReference>
<evidence type="ECO:0000313" key="10">
    <source>
        <dbReference type="EMBL" id="CCQ90295.1"/>
    </source>
</evidence>
<evidence type="ECO:0000313" key="11">
    <source>
        <dbReference type="Proteomes" id="UP000011704"/>
    </source>
</evidence>
<dbReference type="GO" id="GO:0043952">
    <property type="term" value="P:protein transport by the Sec complex"/>
    <property type="evidence" value="ECO:0007669"/>
    <property type="project" value="UniProtKB-UniRule"/>
</dbReference>
<dbReference type="GO" id="GO:0005886">
    <property type="term" value="C:plasma membrane"/>
    <property type="evidence" value="ECO:0007669"/>
    <property type="project" value="UniProtKB-SubCell"/>
</dbReference>
<dbReference type="EMBL" id="CAQJ01000031">
    <property type="protein sequence ID" value="CCQ90295.1"/>
    <property type="molecule type" value="Genomic_DNA"/>
</dbReference>